<organism evidence="3 4">
    <name type="scientific">Geodia barretti</name>
    <name type="common">Barrett's horny sponge</name>
    <dbReference type="NCBI Taxonomy" id="519541"/>
    <lineage>
        <taxon>Eukaryota</taxon>
        <taxon>Metazoa</taxon>
        <taxon>Porifera</taxon>
        <taxon>Demospongiae</taxon>
        <taxon>Heteroscleromorpha</taxon>
        <taxon>Tetractinellida</taxon>
        <taxon>Astrophorina</taxon>
        <taxon>Geodiidae</taxon>
        <taxon>Geodia</taxon>
    </lineage>
</organism>
<reference evidence="3" key="1">
    <citation type="submission" date="2023-03" db="EMBL/GenBank/DDBJ databases">
        <authorList>
            <person name="Steffen K."/>
            <person name="Cardenas P."/>
        </authorList>
    </citation>
    <scope>NUCLEOTIDE SEQUENCE</scope>
</reference>
<protein>
    <submittedName>
        <fullName evidence="3">Serine/threonine-protein kinase D1</fullName>
    </submittedName>
</protein>
<name>A0AA35TK56_GEOBA</name>
<feature type="compositionally biased region" description="Polar residues" evidence="1">
    <location>
        <begin position="1"/>
        <end position="11"/>
    </location>
</feature>
<dbReference type="EMBL" id="CASHTH010003789">
    <property type="protein sequence ID" value="CAI8049412.1"/>
    <property type="molecule type" value="Genomic_DNA"/>
</dbReference>
<comment type="caution">
    <text evidence="3">The sequence shown here is derived from an EMBL/GenBank/DDBJ whole genome shotgun (WGS) entry which is preliminary data.</text>
</comment>
<dbReference type="InterPro" id="IPR057764">
    <property type="entry name" value="Ubiquitin_PRKD1-3_N"/>
</dbReference>
<dbReference type="Pfam" id="PF25525">
    <property type="entry name" value="Ubiquitin_PRKD1_N"/>
    <property type="match status" value="1"/>
</dbReference>
<accession>A0AA35TK56</accession>
<proteinExistence type="predicted"/>
<evidence type="ECO:0000313" key="3">
    <source>
        <dbReference type="EMBL" id="CAI8049412.1"/>
    </source>
</evidence>
<evidence type="ECO:0000256" key="1">
    <source>
        <dbReference type="SAM" id="MobiDB-lite"/>
    </source>
</evidence>
<evidence type="ECO:0000313" key="4">
    <source>
        <dbReference type="Proteomes" id="UP001174909"/>
    </source>
</evidence>
<feature type="domain" description="Serine/threonine-protein kinase D1-3-like ubiquitin-like" evidence="2">
    <location>
        <begin position="26"/>
        <end position="108"/>
    </location>
</feature>
<feature type="region of interest" description="Disordered" evidence="1">
    <location>
        <begin position="1"/>
        <end position="21"/>
    </location>
</feature>
<keyword evidence="3" id="KW-0418">Kinase</keyword>
<evidence type="ECO:0000259" key="2">
    <source>
        <dbReference type="Pfam" id="PF25525"/>
    </source>
</evidence>
<gene>
    <name evidence="3" type="ORF">GBAR_LOCUS27207</name>
</gene>
<dbReference type="AlphaFoldDB" id="A0AA35TK56"/>
<dbReference type="GO" id="GO:0016301">
    <property type="term" value="F:kinase activity"/>
    <property type="evidence" value="ECO:0007669"/>
    <property type="project" value="UniProtKB-KW"/>
</dbReference>
<feature type="non-terminal residue" evidence="3">
    <location>
        <position position="113"/>
    </location>
</feature>
<keyword evidence="3" id="KW-0808">Transferase</keyword>
<dbReference type="Proteomes" id="UP001174909">
    <property type="component" value="Unassembled WGS sequence"/>
</dbReference>
<sequence length="113" mass="12528">MENSPVVTVNNGEDGAAPSVAGNPKTVRFQCGLLRETETFAEEDLQDVSLAALLEYVDEMLNIKFPEHPYGDLGEKLLLFRHTPNNSLVPLRDKENIRDGDIIEIVLSGTYIV</sequence>
<keyword evidence="4" id="KW-1185">Reference proteome</keyword>